<dbReference type="AlphaFoldDB" id="A0A166KLW5"/>
<sequence length="170" mass="19514">MKAEFARALIKQLHNKELGRDAQRTLVSLCKHDDCRNEIIKLNFVKMLVDRLAKDKYFKEARRSLDALIKHQNVRAELLKKPSHFISILEDTIVAGGVTLVDLGDAMQSFCTYDDIRNAIFESDFVKILVKNTREGAIWGLEVASQLLQSKAFRIRESRQSTWFAISDDT</sequence>
<gene>
    <name evidence="1" type="ORF">FIBSPDRAFT_490463</name>
</gene>
<organism evidence="1 2">
    <name type="scientific">Athelia psychrophila</name>
    <dbReference type="NCBI Taxonomy" id="1759441"/>
    <lineage>
        <taxon>Eukaryota</taxon>
        <taxon>Fungi</taxon>
        <taxon>Dikarya</taxon>
        <taxon>Basidiomycota</taxon>
        <taxon>Agaricomycotina</taxon>
        <taxon>Agaricomycetes</taxon>
        <taxon>Agaricomycetidae</taxon>
        <taxon>Atheliales</taxon>
        <taxon>Atheliaceae</taxon>
        <taxon>Athelia</taxon>
    </lineage>
</organism>
<proteinExistence type="predicted"/>
<accession>A0A166KLW5</accession>
<name>A0A166KLW5_9AGAM</name>
<evidence type="ECO:0000313" key="1">
    <source>
        <dbReference type="EMBL" id="KZP22038.1"/>
    </source>
</evidence>
<protein>
    <recommendedName>
        <fullName evidence="3">ARM repeat-containing protein</fullName>
    </recommendedName>
</protein>
<keyword evidence="2" id="KW-1185">Reference proteome</keyword>
<evidence type="ECO:0000313" key="2">
    <source>
        <dbReference type="Proteomes" id="UP000076532"/>
    </source>
</evidence>
<dbReference type="EMBL" id="KV417542">
    <property type="protein sequence ID" value="KZP22038.1"/>
    <property type="molecule type" value="Genomic_DNA"/>
</dbReference>
<evidence type="ECO:0008006" key="3">
    <source>
        <dbReference type="Google" id="ProtNLM"/>
    </source>
</evidence>
<reference evidence="1 2" key="1">
    <citation type="journal article" date="2016" name="Mol. Biol. Evol.">
        <title>Comparative Genomics of Early-Diverging Mushroom-Forming Fungi Provides Insights into the Origins of Lignocellulose Decay Capabilities.</title>
        <authorList>
            <person name="Nagy L.G."/>
            <person name="Riley R."/>
            <person name="Tritt A."/>
            <person name="Adam C."/>
            <person name="Daum C."/>
            <person name="Floudas D."/>
            <person name="Sun H."/>
            <person name="Yadav J.S."/>
            <person name="Pangilinan J."/>
            <person name="Larsson K.H."/>
            <person name="Matsuura K."/>
            <person name="Barry K."/>
            <person name="Labutti K."/>
            <person name="Kuo R."/>
            <person name="Ohm R.A."/>
            <person name="Bhattacharya S.S."/>
            <person name="Shirouzu T."/>
            <person name="Yoshinaga Y."/>
            <person name="Martin F.M."/>
            <person name="Grigoriev I.V."/>
            <person name="Hibbett D.S."/>
        </authorList>
    </citation>
    <scope>NUCLEOTIDE SEQUENCE [LARGE SCALE GENOMIC DNA]</scope>
    <source>
        <strain evidence="1 2">CBS 109695</strain>
    </source>
</reference>
<dbReference type="Proteomes" id="UP000076532">
    <property type="component" value="Unassembled WGS sequence"/>
</dbReference>